<comment type="catalytic activity">
    <reaction evidence="1">
        <text>Cleavage of an N-acetyl or N-formyl amino acid from the N-terminus of a polypeptide.</text>
        <dbReference type="EC" id="3.4.19.1"/>
    </reaction>
</comment>
<evidence type="ECO:0000259" key="10">
    <source>
        <dbReference type="Pfam" id="PF00326"/>
    </source>
</evidence>
<feature type="domain" description="Peptidase S9 prolyl oligopeptidase catalytic" evidence="10">
    <location>
        <begin position="596"/>
        <end position="802"/>
    </location>
</feature>
<dbReference type="InterPro" id="IPR001375">
    <property type="entry name" value="Peptidase_S9_cat"/>
</dbReference>
<evidence type="ECO:0000256" key="8">
    <source>
        <dbReference type="ARBA" id="ARBA00022801"/>
    </source>
</evidence>
<dbReference type="Gene3D" id="2.120.10.30">
    <property type="entry name" value="TolB, C-terminal domain"/>
    <property type="match status" value="1"/>
</dbReference>
<comment type="caution">
    <text evidence="12">The sequence shown here is derived from an EMBL/GenBank/DDBJ whole genome shotgun (WGS) entry which is preliminary data.</text>
</comment>
<reference evidence="12" key="1">
    <citation type="submission" date="2020-03" db="EMBL/GenBank/DDBJ databases">
        <title>Intra-Species Differences in Population Size shape Life History and Genome Evolution.</title>
        <authorList>
            <person name="Willemsen D."/>
            <person name="Cui R."/>
            <person name="Valenzano D.R."/>
        </authorList>
    </citation>
    <scope>NUCLEOTIDE SEQUENCE</scope>
    <source>
        <strain evidence="12">GRZ</strain>
        <tissue evidence="12">Whole</tissue>
    </source>
</reference>
<dbReference type="EMBL" id="JAAVVJ010000013">
    <property type="protein sequence ID" value="KAF7209446.1"/>
    <property type="molecule type" value="Genomic_DNA"/>
</dbReference>
<dbReference type="SUPFAM" id="SSF82171">
    <property type="entry name" value="DPP6 N-terminal domain-like"/>
    <property type="match status" value="1"/>
</dbReference>
<evidence type="ECO:0000313" key="13">
    <source>
        <dbReference type="Proteomes" id="UP000822369"/>
    </source>
</evidence>
<dbReference type="InterPro" id="IPR045550">
    <property type="entry name" value="AARE_N"/>
</dbReference>
<comment type="subunit">
    <text evidence="4">Homotetramer.</text>
</comment>
<keyword evidence="8 12" id="KW-0378">Hydrolase</keyword>
<evidence type="ECO:0000259" key="11">
    <source>
        <dbReference type="Pfam" id="PF19283"/>
    </source>
</evidence>
<dbReference type="OrthoDB" id="416344at2759"/>
<dbReference type="FunFam" id="3.40.50.1820:FF:000043">
    <property type="entry name" value="acylamino-acid-releasing enzyme"/>
    <property type="match status" value="1"/>
</dbReference>
<dbReference type="GO" id="GO:0004252">
    <property type="term" value="F:serine-type endopeptidase activity"/>
    <property type="evidence" value="ECO:0007669"/>
    <property type="project" value="TreeGrafter"/>
</dbReference>
<dbReference type="KEGG" id="nfu:107390611"/>
<feature type="compositionally biased region" description="Basic and acidic residues" evidence="9">
    <location>
        <begin position="465"/>
        <end position="476"/>
    </location>
</feature>
<evidence type="ECO:0000256" key="5">
    <source>
        <dbReference type="ARBA" id="ARBA00012917"/>
    </source>
</evidence>
<feature type="region of interest" description="Disordered" evidence="9">
    <location>
        <begin position="445"/>
        <end position="476"/>
    </location>
</feature>
<organism evidence="12 13">
    <name type="scientific">Nothobranchius furzeri</name>
    <name type="common">Turquoise killifish</name>
    <dbReference type="NCBI Taxonomy" id="105023"/>
    <lineage>
        <taxon>Eukaryota</taxon>
        <taxon>Metazoa</taxon>
        <taxon>Chordata</taxon>
        <taxon>Craniata</taxon>
        <taxon>Vertebrata</taxon>
        <taxon>Euteleostomi</taxon>
        <taxon>Actinopterygii</taxon>
        <taxon>Neopterygii</taxon>
        <taxon>Teleostei</taxon>
        <taxon>Neoteleostei</taxon>
        <taxon>Acanthomorphata</taxon>
        <taxon>Ovalentaria</taxon>
        <taxon>Atherinomorphae</taxon>
        <taxon>Cyprinodontiformes</taxon>
        <taxon>Nothobranchiidae</taxon>
        <taxon>Nothobranchius</taxon>
    </lineage>
</organism>
<dbReference type="Proteomes" id="UP000822369">
    <property type="component" value="Chromosome 13"/>
</dbReference>
<evidence type="ECO:0000256" key="1">
    <source>
        <dbReference type="ARBA" id="ARBA00000721"/>
    </source>
</evidence>
<proteinExistence type="inferred from homology"/>
<dbReference type="PANTHER" id="PTHR42776">
    <property type="entry name" value="SERINE PEPTIDASE S9 FAMILY MEMBER"/>
    <property type="match status" value="1"/>
</dbReference>
<dbReference type="PANTHER" id="PTHR42776:SF1">
    <property type="entry name" value="ACYLAMINO-ACID-RELEASING ENZYME"/>
    <property type="match status" value="1"/>
</dbReference>
<comment type="subcellular location">
    <subcellularLocation>
        <location evidence="2">Cytoplasm</location>
    </subcellularLocation>
</comment>
<name>A0A9D2XVV4_NOTFU</name>
<evidence type="ECO:0000256" key="4">
    <source>
        <dbReference type="ARBA" id="ARBA00011881"/>
    </source>
</evidence>
<dbReference type="GO" id="GO:0005737">
    <property type="term" value="C:cytoplasm"/>
    <property type="evidence" value="ECO:0007669"/>
    <property type="project" value="UniProtKB-SubCell"/>
</dbReference>
<sequence>MDSEAITGVYGQVCGLSTPVSAHVSEEQLPEVGVYKVTAEWSQSDLVRSSRLRYSQQWTLITDSNNHRSIGTVLTPGPCVSLSGELLSDLSPTQNLRAVVRETGSHQLLEIWDCHGLRKCLSLSALNMHGRVYDDAQFGCLSWSKCEKKLLYVAEKSKNSAAETHSGESTFRKDRSIYWEDWGEAMTNKSIPVICVVDLQTGSASVLQGVPLDVSPGQAVWAPDSQSVFFVGWYHEPFRLGLKFCSNRRSSLFRLDLSGHCEHLSGDNLSVSCPRLSPDGSVLIYLQGEVFGPHNQCLRIQQLDLKSKKTSTLVDVVNRPQNGEFAGVYEAMPSCCWSEDGHRLVFSSACRNWKDLFMVDRRSQTVTSLSDSKSPSTPLLLSSSSSFHFPPPPSSPISPHLPPPPSPYWSSYSPPPPPTPLAYLPPASSSFLFFPNSSPPLAAESYSLRPHPLPPPPPPLSSSHLHQDPQREVKESSRVYGSWKLLTVQRDLMVVCCSSPNTPPTLRVGFIPSDGEAVTWRTLQHPVVTFNFLWTTLDITPPPEDDDTRYSGLDFGAVLVKPSPLPDGTTTPLVVFIHGGPHSQFPAEWNSTTAGLVRLGFAVLMVNYRGSTGFGQDSILSLIGQIGNQDVKDVQRAVLTALQGDKTLNPERLAVIGGSHGGFLSCHLIGQYPDFYRACAARNPVINAATLLGTSDIVDWRYTSAGFLFSYDNIPTAEALAVMLEKSPITQAAKIKAPVLLMLGGKDRRVSPHQGLELYKVLKSRGSTVRLLWFPEDGHSLSRVDTQADCFLNTVLWLNQHL</sequence>
<evidence type="ECO:0000256" key="9">
    <source>
        <dbReference type="SAM" id="MobiDB-lite"/>
    </source>
</evidence>
<comment type="similarity">
    <text evidence="3">Belongs to the peptidase S9C family.</text>
</comment>
<evidence type="ECO:0000256" key="7">
    <source>
        <dbReference type="ARBA" id="ARBA00022490"/>
    </source>
</evidence>
<evidence type="ECO:0000256" key="6">
    <source>
        <dbReference type="ARBA" id="ARBA00018421"/>
    </source>
</evidence>
<dbReference type="Pfam" id="PF00326">
    <property type="entry name" value="Peptidase_S9"/>
    <property type="match status" value="1"/>
</dbReference>
<feature type="compositionally biased region" description="Pro residues" evidence="9">
    <location>
        <begin position="451"/>
        <end position="460"/>
    </location>
</feature>
<feature type="domain" description="Acylamino-acid-releasing enzyme N-terminal" evidence="11">
    <location>
        <begin position="36"/>
        <end position="379"/>
    </location>
</feature>
<dbReference type="EC" id="3.4.19.1" evidence="5"/>
<dbReference type="GO" id="GO:0008242">
    <property type="term" value="F:omega peptidase activity"/>
    <property type="evidence" value="ECO:0007669"/>
    <property type="project" value="UniProtKB-EC"/>
</dbReference>
<dbReference type="Pfam" id="PF19283">
    <property type="entry name" value="APEH_N"/>
    <property type="match status" value="1"/>
</dbReference>
<dbReference type="InterPro" id="IPR011042">
    <property type="entry name" value="6-blade_b-propeller_TolB-like"/>
</dbReference>
<evidence type="ECO:0000256" key="3">
    <source>
        <dbReference type="ARBA" id="ARBA00010040"/>
    </source>
</evidence>
<evidence type="ECO:0000256" key="2">
    <source>
        <dbReference type="ARBA" id="ARBA00004496"/>
    </source>
</evidence>
<dbReference type="AlphaFoldDB" id="A0A9D2XVV4"/>
<dbReference type="OMA" id="WNKDSTH"/>
<dbReference type="SUPFAM" id="SSF53474">
    <property type="entry name" value="alpha/beta-Hydrolases"/>
    <property type="match status" value="1"/>
</dbReference>
<accession>A0A9D2XVV4</accession>
<evidence type="ECO:0000313" key="12">
    <source>
        <dbReference type="EMBL" id="KAF7209446.1"/>
    </source>
</evidence>
<dbReference type="GO" id="GO:0006508">
    <property type="term" value="P:proteolysis"/>
    <property type="evidence" value="ECO:0007669"/>
    <property type="project" value="InterPro"/>
</dbReference>
<gene>
    <name evidence="12" type="primary">apeh</name>
    <name evidence="12" type="ORF">G4P62_014193</name>
</gene>
<dbReference type="Gene3D" id="3.40.50.1820">
    <property type="entry name" value="alpha/beta hydrolase"/>
    <property type="match status" value="1"/>
</dbReference>
<dbReference type="InterPro" id="IPR029058">
    <property type="entry name" value="AB_hydrolase_fold"/>
</dbReference>
<protein>
    <recommendedName>
        <fullName evidence="6">Acylamino-acid-releasing enzyme</fullName>
        <ecNumber evidence="5">3.4.19.1</ecNumber>
    </recommendedName>
</protein>
<keyword evidence="7" id="KW-0963">Cytoplasm</keyword>